<dbReference type="AlphaFoldDB" id="A0A1G7KXJ1"/>
<dbReference type="InterPro" id="IPR016181">
    <property type="entry name" value="Acyl_CoA_acyltransferase"/>
</dbReference>
<protein>
    <submittedName>
        <fullName evidence="3">Protein N-acetyltransferase, RimJ/RimL family</fullName>
    </submittedName>
</protein>
<dbReference type="STRING" id="660518.SAMN05216218_10670"/>
<dbReference type="Pfam" id="PF00583">
    <property type="entry name" value="Acetyltransf_1"/>
    <property type="match status" value="1"/>
</dbReference>
<dbReference type="InterPro" id="IPR000182">
    <property type="entry name" value="GNAT_dom"/>
</dbReference>
<evidence type="ECO:0000259" key="2">
    <source>
        <dbReference type="PROSITE" id="PS51186"/>
    </source>
</evidence>
<evidence type="ECO:0000313" key="4">
    <source>
        <dbReference type="Proteomes" id="UP000199076"/>
    </source>
</evidence>
<dbReference type="GO" id="GO:0016747">
    <property type="term" value="F:acyltransferase activity, transferring groups other than amino-acyl groups"/>
    <property type="evidence" value="ECO:0007669"/>
    <property type="project" value="InterPro"/>
</dbReference>
<dbReference type="SUPFAM" id="SSF55729">
    <property type="entry name" value="Acyl-CoA N-acyltransferases (Nat)"/>
    <property type="match status" value="1"/>
</dbReference>
<dbReference type="Gene3D" id="3.40.630.30">
    <property type="match status" value="1"/>
</dbReference>
<organism evidence="3 4">
    <name type="scientific">Halorientalis regularis</name>
    <dbReference type="NCBI Taxonomy" id="660518"/>
    <lineage>
        <taxon>Archaea</taxon>
        <taxon>Methanobacteriati</taxon>
        <taxon>Methanobacteriota</taxon>
        <taxon>Stenosarchaea group</taxon>
        <taxon>Halobacteria</taxon>
        <taxon>Halobacteriales</taxon>
        <taxon>Haloarculaceae</taxon>
        <taxon>Halorientalis</taxon>
    </lineage>
</organism>
<accession>A0A1G7KXJ1</accession>
<dbReference type="Proteomes" id="UP000199076">
    <property type="component" value="Unassembled WGS sequence"/>
</dbReference>
<dbReference type="CDD" id="cd04301">
    <property type="entry name" value="NAT_SF"/>
    <property type="match status" value="1"/>
</dbReference>
<evidence type="ECO:0000256" key="1">
    <source>
        <dbReference type="SAM" id="MobiDB-lite"/>
    </source>
</evidence>
<dbReference type="OrthoDB" id="51421at2157"/>
<dbReference type="RefSeq" id="WP_092690959.1">
    <property type="nucleotide sequence ID" value="NZ_FNBK01000006.1"/>
</dbReference>
<dbReference type="EMBL" id="FNBK01000006">
    <property type="protein sequence ID" value="SDF41806.1"/>
    <property type="molecule type" value="Genomic_DNA"/>
</dbReference>
<keyword evidence="4" id="KW-1185">Reference proteome</keyword>
<dbReference type="PANTHER" id="PTHR43328">
    <property type="entry name" value="ACETYLTRANSFERASE-RELATED"/>
    <property type="match status" value="1"/>
</dbReference>
<reference evidence="4" key="1">
    <citation type="submission" date="2016-10" db="EMBL/GenBank/DDBJ databases">
        <authorList>
            <person name="Varghese N."/>
            <person name="Submissions S."/>
        </authorList>
    </citation>
    <scope>NUCLEOTIDE SEQUENCE [LARGE SCALE GENOMIC DNA]</scope>
    <source>
        <strain evidence="4">IBRC-M 10760</strain>
    </source>
</reference>
<gene>
    <name evidence="3" type="ORF">SAMN05216218_10670</name>
</gene>
<evidence type="ECO:0000313" key="3">
    <source>
        <dbReference type="EMBL" id="SDF41806.1"/>
    </source>
</evidence>
<sequence length="174" mass="19618">MTREYPDEPAGEFPSPPDTVTDGEGRKLRYRTGSDDDTEALVEMYLDFEAEDRAQGIPPVREEPIRDWLDVLLSDDCLNVVALHDDGPVGHATLVRDEDGSYELAIFVVRPYQGAGIGTELLEHLLGYAQDEGVERVWLTVERWNDPAIAVYKKVGFDMISTESFELEMAIRLK</sequence>
<feature type="domain" description="N-acetyltransferase" evidence="2">
    <location>
        <begin position="28"/>
        <end position="174"/>
    </location>
</feature>
<dbReference type="PROSITE" id="PS51186">
    <property type="entry name" value="GNAT"/>
    <property type="match status" value="1"/>
</dbReference>
<feature type="region of interest" description="Disordered" evidence="1">
    <location>
        <begin position="1"/>
        <end position="35"/>
    </location>
</feature>
<keyword evidence="3" id="KW-0808">Transferase</keyword>
<proteinExistence type="predicted"/>
<name>A0A1G7KXJ1_9EURY</name>
<dbReference type="PANTHER" id="PTHR43328:SF1">
    <property type="entry name" value="N-ACETYLTRANSFERASE DOMAIN-CONTAINING PROTEIN"/>
    <property type="match status" value="1"/>
</dbReference>